<protein>
    <submittedName>
        <fullName evidence="3">Na+/proline symporter</fullName>
    </submittedName>
</protein>
<organism evidence="3 4">
    <name type="scientific">Bradyrhizobium algeriense</name>
    <dbReference type="NCBI Taxonomy" id="634784"/>
    <lineage>
        <taxon>Bacteria</taxon>
        <taxon>Pseudomonadati</taxon>
        <taxon>Pseudomonadota</taxon>
        <taxon>Alphaproteobacteria</taxon>
        <taxon>Hyphomicrobiales</taxon>
        <taxon>Nitrobacteraceae</taxon>
        <taxon>Bradyrhizobium</taxon>
    </lineage>
</organism>
<gene>
    <name evidence="3" type="ORF">V1286_007178</name>
</gene>
<keyword evidence="2" id="KW-1133">Transmembrane helix</keyword>
<proteinExistence type="predicted"/>
<evidence type="ECO:0000313" key="3">
    <source>
        <dbReference type="EMBL" id="MEH2559649.1"/>
    </source>
</evidence>
<feature type="transmembrane region" description="Helical" evidence="2">
    <location>
        <begin position="96"/>
        <end position="114"/>
    </location>
</feature>
<reference evidence="3 4" key="1">
    <citation type="submission" date="2024-02" db="EMBL/GenBank/DDBJ databases">
        <title>Adaptive strategies in a cosmopolitan and abundant soil bacterium.</title>
        <authorList>
            <person name="Carini P."/>
        </authorList>
    </citation>
    <scope>NUCLEOTIDE SEQUENCE [LARGE SCALE GENOMIC DNA]</scope>
    <source>
        <strain evidence="3 4">AZCC 1608</strain>
    </source>
</reference>
<dbReference type="EMBL" id="JAZHRV010000001">
    <property type="protein sequence ID" value="MEH2559649.1"/>
    <property type="molecule type" value="Genomic_DNA"/>
</dbReference>
<evidence type="ECO:0000313" key="4">
    <source>
        <dbReference type="Proteomes" id="UP001364224"/>
    </source>
</evidence>
<feature type="transmembrane region" description="Helical" evidence="2">
    <location>
        <begin position="22"/>
        <end position="46"/>
    </location>
</feature>
<feature type="transmembrane region" description="Helical" evidence="2">
    <location>
        <begin position="66"/>
        <end position="87"/>
    </location>
</feature>
<keyword evidence="4" id="KW-1185">Reference proteome</keyword>
<comment type="caution">
    <text evidence="3">The sequence shown here is derived from an EMBL/GenBank/DDBJ whole genome shotgun (WGS) entry which is preliminary data.</text>
</comment>
<keyword evidence="2" id="KW-0812">Transmembrane</keyword>
<feature type="region of interest" description="Disordered" evidence="1">
    <location>
        <begin position="157"/>
        <end position="178"/>
    </location>
</feature>
<name>A0ABU8BM57_9BRAD</name>
<sequence length="178" mass="18940">MDCFVAVAPRNDGESMTLIGRLFVILFAFLAACFVAGMIVVGAVLYPEFSDLGGAPIDQSAINVVLGFGFIFLSGFALLPALIVILITEAFYIRSVLAYAVGGAIVGAACYLGLIPFDPETLKFDGIVRRHLEIMTGAGIVAGLIYWMIAGRSAGAWREPRPPLRPPPPLPSQSRPQA</sequence>
<dbReference type="Proteomes" id="UP001364224">
    <property type="component" value="Unassembled WGS sequence"/>
</dbReference>
<keyword evidence="2" id="KW-0472">Membrane</keyword>
<feature type="transmembrane region" description="Helical" evidence="2">
    <location>
        <begin position="134"/>
        <end position="151"/>
    </location>
</feature>
<evidence type="ECO:0000256" key="2">
    <source>
        <dbReference type="SAM" id="Phobius"/>
    </source>
</evidence>
<accession>A0ABU8BM57</accession>
<evidence type="ECO:0000256" key="1">
    <source>
        <dbReference type="SAM" id="MobiDB-lite"/>
    </source>
</evidence>